<dbReference type="GO" id="GO:0003955">
    <property type="term" value="F:NAD(P)H dehydrogenase (quinone) activity"/>
    <property type="evidence" value="ECO:0007669"/>
    <property type="project" value="TreeGrafter"/>
</dbReference>
<evidence type="ECO:0000256" key="1">
    <source>
        <dbReference type="ARBA" id="ARBA00023002"/>
    </source>
</evidence>
<comment type="caution">
    <text evidence="3">The sequence shown here is derived from an EMBL/GenBank/DDBJ whole genome shotgun (WGS) entry which is preliminary data.</text>
</comment>
<dbReference type="AlphaFoldDB" id="A0A4Q1AS54"/>
<dbReference type="SUPFAM" id="SSF52218">
    <property type="entry name" value="Flavoproteins"/>
    <property type="match status" value="1"/>
</dbReference>
<evidence type="ECO:0000313" key="3">
    <source>
        <dbReference type="EMBL" id="RXK06298.1"/>
    </source>
</evidence>
<dbReference type="PANTHER" id="PTHR47307">
    <property type="entry name" value="GLUTATHIONE-REGULATED POTASSIUM-EFFLUX SYSTEM ANCILLARY PROTEIN KEFG"/>
    <property type="match status" value="1"/>
</dbReference>
<protein>
    <submittedName>
        <fullName evidence="3">General stress protein</fullName>
    </submittedName>
</protein>
<dbReference type="InterPro" id="IPR046980">
    <property type="entry name" value="KefG/KefF"/>
</dbReference>
<dbReference type="OrthoDB" id="9798454at2"/>
<dbReference type="GO" id="GO:0010181">
    <property type="term" value="F:FMN binding"/>
    <property type="evidence" value="ECO:0007669"/>
    <property type="project" value="TreeGrafter"/>
</dbReference>
<sequence length="187" mass="22095">MKKTLIILAHPNFEESRLNKTLINTIKNEKNITINNLYSEYKSFDKIDIKREQTLLLEHDRIVFQFPFYWFSSPSLLKEWQDKVLEYGFAYGSEGGKLKTKEFKIVTTMGSPEFAYQAGAYIQVSMNELLKPFETMAKFTRMSYTMPFYVYKALKISDEELEQKAFEYKQTLLNEDWSSSLSKYLNS</sequence>
<dbReference type="RefSeq" id="WP_129086894.1">
    <property type="nucleotide sequence ID" value="NZ_CP053836.1"/>
</dbReference>
<gene>
    <name evidence="3" type="ORF">CRV07_06255</name>
</gene>
<dbReference type="PANTHER" id="PTHR47307:SF1">
    <property type="entry name" value="GLUTATHIONE-REGULATED POTASSIUM-EFFLUX SYSTEM ANCILLARY PROTEIN KEFG"/>
    <property type="match status" value="1"/>
</dbReference>
<evidence type="ECO:0000259" key="2">
    <source>
        <dbReference type="Pfam" id="PF02525"/>
    </source>
</evidence>
<accession>A0A4Q1AS54</accession>
<proteinExistence type="predicted"/>
<dbReference type="EMBL" id="PDKK01000004">
    <property type="protein sequence ID" value="RXK06298.1"/>
    <property type="molecule type" value="Genomic_DNA"/>
</dbReference>
<dbReference type="GO" id="GO:0009055">
    <property type="term" value="F:electron transfer activity"/>
    <property type="evidence" value="ECO:0007669"/>
    <property type="project" value="TreeGrafter"/>
</dbReference>
<dbReference type="Proteomes" id="UP000289758">
    <property type="component" value="Unassembled WGS sequence"/>
</dbReference>
<dbReference type="Gene3D" id="3.40.50.360">
    <property type="match status" value="1"/>
</dbReference>
<keyword evidence="1" id="KW-0560">Oxidoreductase</keyword>
<dbReference type="InterPro" id="IPR029039">
    <property type="entry name" value="Flavoprotein-like_sf"/>
</dbReference>
<evidence type="ECO:0000313" key="4">
    <source>
        <dbReference type="Proteomes" id="UP000289758"/>
    </source>
</evidence>
<keyword evidence="4" id="KW-1185">Reference proteome</keyword>
<dbReference type="Pfam" id="PF02525">
    <property type="entry name" value="Flavodoxin_2"/>
    <property type="match status" value="1"/>
</dbReference>
<name>A0A4Q1AS54_9BACT</name>
<feature type="domain" description="Flavodoxin-like fold" evidence="2">
    <location>
        <begin position="2"/>
        <end position="171"/>
    </location>
</feature>
<reference evidence="3 4" key="1">
    <citation type="submission" date="2017-10" db="EMBL/GenBank/DDBJ databases">
        <title>Genomics of the genus Arcobacter.</title>
        <authorList>
            <person name="Perez-Cataluna A."/>
            <person name="Figueras M.J."/>
        </authorList>
    </citation>
    <scope>NUCLEOTIDE SEQUENCE [LARGE SCALE GENOMIC DNA]</scope>
    <source>
        <strain evidence="3 4">CECT 8441</strain>
    </source>
</reference>
<dbReference type="InterPro" id="IPR003680">
    <property type="entry name" value="Flavodoxin_fold"/>
</dbReference>
<organism evidence="3 4">
    <name type="scientific">Halarcobacter ebronensis</name>
    <dbReference type="NCBI Taxonomy" id="1462615"/>
    <lineage>
        <taxon>Bacteria</taxon>
        <taxon>Pseudomonadati</taxon>
        <taxon>Campylobacterota</taxon>
        <taxon>Epsilonproteobacteria</taxon>
        <taxon>Campylobacterales</taxon>
        <taxon>Arcobacteraceae</taxon>
        <taxon>Halarcobacter</taxon>
    </lineage>
</organism>